<feature type="region of interest" description="Disordered" evidence="1">
    <location>
        <begin position="109"/>
        <end position="133"/>
    </location>
</feature>
<accession>A0A4U5PJI1</accession>
<dbReference type="Proteomes" id="UP000298663">
    <property type="component" value="Unassembled WGS sequence"/>
</dbReference>
<comment type="caution">
    <text evidence="2">The sequence shown here is derived from an EMBL/GenBank/DDBJ whole genome shotgun (WGS) entry which is preliminary data.</text>
</comment>
<sequence>MHTMRTAIESVSSGCTKGPIDQLNSLLLRLLGNDFGIRFDCISRSRIQGSQSGLLVDHILTIRVILQSCQLDTTDHKARICTRSCKQGSHTRVKDLRTLLRLSLIAEKPRKPRKDFNPNYPQPPATAKKLNKL</sequence>
<protein>
    <submittedName>
        <fullName evidence="2">Uncharacterized protein</fullName>
    </submittedName>
</protein>
<reference evidence="2 3" key="2">
    <citation type="journal article" date="2019" name="G3 (Bethesda)">
        <title>Hybrid Assembly of the Genome of the Entomopathogenic Nematode Steinernema carpocapsae Identifies the X-Chromosome.</title>
        <authorList>
            <person name="Serra L."/>
            <person name="Macchietto M."/>
            <person name="Macias-Munoz A."/>
            <person name="McGill C.J."/>
            <person name="Rodriguez I.M."/>
            <person name="Rodriguez B."/>
            <person name="Murad R."/>
            <person name="Mortazavi A."/>
        </authorList>
    </citation>
    <scope>NUCLEOTIDE SEQUENCE [LARGE SCALE GENOMIC DNA]</scope>
    <source>
        <strain evidence="2 3">ALL</strain>
    </source>
</reference>
<proteinExistence type="predicted"/>
<evidence type="ECO:0000313" key="2">
    <source>
        <dbReference type="EMBL" id="TKR96819.1"/>
    </source>
</evidence>
<evidence type="ECO:0000313" key="3">
    <source>
        <dbReference type="Proteomes" id="UP000298663"/>
    </source>
</evidence>
<gene>
    <name evidence="2" type="ORF">L596_010783</name>
</gene>
<organism evidence="2 3">
    <name type="scientific">Steinernema carpocapsae</name>
    <name type="common">Entomopathogenic nematode</name>
    <dbReference type="NCBI Taxonomy" id="34508"/>
    <lineage>
        <taxon>Eukaryota</taxon>
        <taxon>Metazoa</taxon>
        <taxon>Ecdysozoa</taxon>
        <taxon>Nematoda</taxon>
        <taxon>Chromadorea</taxon>
        <taxon>Rhabditida</taxon>
        <taxon>Tylenchina</taxon>
        <taxon>Panagrolaimomorpha</taxon>
        <taxon>Strongyloidoidea</taxon>
        <taxon>Steinernematidae</taxon>
        <taxon>Steinernema</taxon>
    </lineage>
</organism>
<keyword evidence="3" id="KW-1185">Reference proteome</keyword>
<reference evidence="2 3" key="1">
    <citation type="journal article" date="2015" name="Genome Biol.">
        <title>Comparative genomics of Steinernema reveals deeply conserved gene regulatory networks.</title>
        <authorList>
            <person name="Dillman A.R."/>
            <person name="Macchietto M."/>
            <person name="Porter C.F."/>
            <person name="Rogers A."/>
            <person name="Williams B."/>
            <person name="Antoshechkin I."/>
            <person name="Lee M.M."/>
            <person name="Goodwin Z."/>
            <person name="Lu X."/>
            <person name="Lewis E.E."/>
            <person name="Goodrich-Blair H."/>
            <person name="Stock S.P."/>
            <person name="Adams B.J."/>
            <person name="Sternberg P.W."/>
            <person name="Mortazavi A."/>
        </authorList>
    </citation>
    <scope>NUCLEOTIDE SEQUENCE [LARGE SCALE GENOMIC DNA]</scope>
    <source>
        <strain evidence="2 3">ALL</strain>
    </source>
</reference>
<dbReference type="EMBL" id="AZBU02000002">
    <property type="protein sequence ID" value="TKR96819.1"/>
    <property type="molecule type" value="Genomic_DNA"/>
</dbReference>
<dbReference type="AlphaFoldDB" id="A0A4U5PJI1"/>
<evidence type="ECO:0000256" key="1">
    <source>
        <dbReference type="SAM" id="MobiDB-lite"/>
    </source>
</evidence>
<name>A0A4U5PJI1_STECR</name>